<comment type="caution">
    <text evidence="17">The sequence shown here is derived from an EMBL/GenBank/DDBJ whole genome shotgun (WGS) entry which is preliminary data.</text>
</comment>
<dbReference type="GO" id="GO:0004422">
    <property type="term" value="F:hypoxanthine phosphoribosyltransferase activity"/>
    <property type="evidence" value="ECO:0007669"/>
    <property type="project" value="InterPro"/>
</dbReference>
<dbReference type="AlphaFoldDB" id="A0A7W7YN09"/>
<dbReference type="PANTHER" id="PTHR43340:SF1">
    <property type="entry name" value="HYPOXANTHINE PHOSPHORIBOSYLTRANSFERASE"/>
    <property type="match status" value="1"/>
</dbReference>
<comment type="catalytic activity">
    <reaction evidence="14">
        <text>IMP + diphosphate = hypoxanthine + 5-phospho-alpha-D-ribose 1-diphosphate</text>
        <dbReference type="Rhea" id="RHEA:17973"/>
        <dbReference type="ChEBI" id="CHEBI:17368"/>
        <dbReference type="ChEBI" id="CHEBI:33019"/>
        <dbReference type="ChEBI" id="CHEBI:58017"/>
        <dbReference type="ChEBI" id="CHEBI:58053"/>
        <dbReference type="EC" id="2.4.2.8"/>
    </reaction>
    <physiologicalReaction direction="right-to-left" evidence="14">
        <dbReference type="Rhea" id="RHEA:17975"/>
    </physiologicalReaction>
</comment>
<dbReference type="PANTHER" id="PTHR43340">
    <property type="entry name" value="HYPOXANTHINE-GUANINE PHOSPHORIBOSYLTRANSFERASE"/>
    <property type="match status" value="1"/>
</dbReference>
<dbReference type="SUPFAM" id="SSF53271">
    <property type="entry name" value="PRTase-like"/>
    <property type="match status" value="1"/>
</dbReference>
<dbReference type="GO" id="GO:0000287">
    <property type="term" value="F:magnesium ion binding"/>
    <property type="evidence" value="ECO:0007669"/>
    <property type="project" value="TreeGrafter"/>
</dbReference>
<evidence type="ECO:0000256" key="13">
    <source>
        <dbReference type="ARBA" id="ARBA00048811"/>
    </source>
</evidence>
<dbReference type="GO" id="GO:0032264">
    <property type="term" value="P:IMP salvage"/>
    <property type="evidence" value="ECO:0007669"/>
    <property type="project" value="UniProtKB-UniPathway"/>
</dbReference>
<dbReference type="Proteomes" id="UP000534294">
    <property type="component" value="Unassembled WGS sequence"/>
</dbReference>
<proteinExistence type="inferred from homology"/>
<evidence type="ECO:0000256" key="10">
    <source>
        <dbReference type="ARBA" id="ARBA00022726"/>
    </source>
</evidence>
<evidence type="ECO:0000256" key="2">
    <source>
        <dbReference type="ARBA" id="ARBA00004496"/>
    </source>
</evidence>
<comment type="subcellular location">
    <subcellularLocation>
        <location evidence="2 15">Cytoplasm</location>
    </subcellularLocation>
</comment>
<dbReference type="GO" id="GO:0046100">
    <property type="term" value="P:hypoxanthine metabolic process"/>
    <property type="evidence" value="ECO:0007669"/>
    <property type="project" value="TreeGrafter"/>
</dbReference>
<dbReference type="InterPro" id="IPR029057">
    <property type="entry name" value="PRTase-like"/>
</dbReference>
<evidence type="ECO:0000256" key="1">
    <source>
        <dbReference type="ARBA" id="ARBA00001946"/>
    </source>
</evidence>
<sequence>MFAPLSNILAMPVLSGVLSDLHRVLLSAESIRSRVTEMARTIERDYAGKEITVVVLMDGALFFVADLLRQIDLPMRIVTLGASSYHGGTESTGQVKINWPAGVEFCGQDILLLDDILDTGLTLKALRDRLQGESPATLKTAVLLDKKRPRQHVVPLNYCGFEIEDEFVVGYGMDYQGRFRNLPCIGILKP</sequence>
<evidence type="ECO:0000256" key="15">
    <source>
        <dbReference type="RuleBase" id="RU364099"/>
    </source>
</evidence>
<dbReference type="GO" id="GO:0005829">
    <property type="term" value="C:cytosol"/>
    <property type="evidence" value="ECO:0007669"/>
    <property type="project" value="TreeGrafter"/>
</dbReference>
<dbReference type="Gene3D" id="3.40.50.2020">
    <property type="match status" value="1"/>
</dbReference>
<evidence type="ECO:0000256" key="5">
    <source>
        <dbReference type="ARBA" id="ARBA00011895"/>
    </source>
</evidence>
<evidence type="ECO:0000259" key="16">
    <source>
        <dbReference type="Pfam" id="PF00156"/>
    </source>
</evidence>
<feature type="domain" description="Phosphoribosyltransferase" evidence="16">
    <location>
        <begin position="31"/>
        <end position="176"/>
    </location>
</feature>
<keyword evidence="12 15" id="KW-0460">Magnesium</keyword>
<dbReference type="GO" id="GO:0006166">
    <property type="term" value="P:purine ribonucleoside salvage"/>
    <property type="evidence" value="ECO:0007669"/>
    <property type="project" value="UniProtKB-KW"/>
</dbReference>
<evidence type="ECO:0000313" key="17">
    <source>
        <dbReference type="EMBL" id="MBB5039144.1"/>
    </source>
</evidence>
<reference evidence="17 18" key="1">
    <citation type="submission" date="2020-08" db="EMBL/GenBank/DDBJ databases">
        <title>Genomic Encyclopedia of Type Strains, Phase IV (KMG-IV): sequencing the most valuable type-strain genomes for metagenomic binning, comparative biology and taxonomic classification.</title>
        <authorList>
            <person name="Goeker M."/>
        </authorList>
    </citation>
    <scope>NUCLEOTIDE SEQUENCE [LARGE SCALE GENOMIC DNA]</scope>
    <source>
        <strain evidence="17 18">DSM 12251</strain>
    </source>
</reference>
<name>A0A7W7YN09_9BACT</name>
<dbReference type="NCBIfam" id="TIGR01203">
    <property type="entry name" value="HGPRTase"/>
    <property type="match status" value="1"/>
</dbReference>
<keyword evidence="11 15" id="KW-0547">Nucleotide-binding</keyword>
<dbReference type="EMBL" id="JACHIF010000007">
    <property type="protein sequence ID" value="MBB5039144.1"/>
    <property type="molecule type" value="Genomic_DNA"/>
</dbReference>
<keyword evidence="7 15" id="KW-0328">Glycosyltransferase</keyword>
<evidence type="ECO:0000256" key="7">
    <source>
        <dbReference type="ARBA" id="ARBA00022676"/>
    </source>
</evidence>
<dbReference type="UniPathway" id="UPA00591">
    <property type="reaction ID" value="UER00648"/>
</dbReference>
<evidence type="ECO:0000313" key="18">
    <source>
        <dbReference type="Proteomes" id="UP000534294"/>
    </source>
</evidence>
<comment type="catalytic activity">
    <reaction evidence="13">
        <text>GMP + diphosphate = guanine + 5-phospho-alpha-D-ribose 1-diphosphate</text>
        <dbReference type="Rhea" id="RHEA:25424"/>
        <dbReference type="ChEBI" id="CHEBI:16235"/>
        <dbReference type="ChEBI" id="CHEBI:33019"/>
        <dbReference type="ChEBI" id="CHEBI:58017"/>
        <dbReference type="ChEBI" id="CHEBI:58115"/>
        <dbReference type="EC" id="2.4.2.8"/>
    </reaction>
    <physiologicalReaction direction="right-to-left" evidence="13">
        <dbReference type="Rhea" id="RHEA:25426"/>
    </physiologicalReaction>
</comment>
<dbReference type="CDD" id="cd06223">
    <property type="entry name" value="PRTases_typeI"/>
    <property type="match status" value="1"/>
</dbReference>
<dbReference type="Pfam" id="PF00156">
    <property type="entry name" value="Pribosyltran"/>
    <property type="match status" value="1"/>
</dbReference>
<dbReference type="EC" id="2.4.2.8" evidence="5 15"/>
<keyword evidence="8 15" id="KW-0808">Transferase</keyword>
<evidence type="ECO:0000256" key="3">
    <source>
        <dbReference type="ARBA" id="ARBA00004669"/>
    </source>
</evidence>
<comment type="similarity">
    <text evidence="4 15">Belongs to the purine/pyrimidine phosphoribosyltransferase family.</text>
</comment>
<organism evidence="17 18">
    <name type="scientific">Prosthecobacter dejongeii</name>
    <dbReference type="NCBI Taxonomy" id="48465"/>
    <lineage>
        <taxon>Bacteria</taxon>
        <taxon>Pseudomonadati</taxon>
        <taxon>Verrucomicrobiota</taxon>
        <taxon>Verrucomicrobiia</taxon>
        <taxon>Verrucomicrobiales</taxon>
        <taxon>Verrucomicrobiaceae</taxon>
        <taxon>Prosthecobacter</taxon>
    </lineage>
</organism>
<keyword evidence="18" id="KW-1185">Reference proteome</keyword>
<dbReference type="InterPro" id="IPR000836">
    <property type="entry name" value="PRTase_dom"/>
</dbReference>
<dbReference type="GO" id="GO:0000166">
    <property type="term" value="F:nucleotide binding"/>
    <property type="evidence" value="ECO:0007669"/>
    <property type="project" value="UniProtKB-KW"/>
</dbReference>
<evidence type="ECO:0000256" key="14">
    <source>
        <dbReference type="ARBA" id="ARBA00049402"/>
    </source>
</evidence>
<keyword evidence="9 15" id="KW-0479">Metal-binding</keyword>
<keyword evidence="10 15" id="KW-0660">Purine salvage</keyword>
<evidence type="ECO:0000256" key="11">
    <source>
        <dbReference type="ARBA" id="ARBA00022741"/>
    </source>
</evidence>
<evidence type="ECO:0000256" key="8">
    <source>
        <dbReference type="ARBA" id="ARBA00022679"/>
    </source>
</evidence>
<dbReference type="GO" id="GO:0006178">
    <property type="term" value="P:guanine salvage"/>
    <property type="evidence" value="ECO:0007669"/>
    <property type="project" value="TreeGrafter"/>
</dbReference>
<evidence type="ECO:0000256" key="12">
    <source>
        <dbReference type="ARBA" id="ARBA00022842"/>
    </source>
</evidence>
<evidence type="ECO:0000256" key="4">
    <source>
        <dbReference type="ARBA" id="ARBA00008391"/>
    </source>
</evidence>
<keyword evidence="6 15" id="KW-0963">Cytoplasm</keyword>
<protein>
    <recommendedName>
        <fullName evidence="5 15">Hypoxanthine phosphoribosyltransferase</fullName>
        <ecNumber evidence="5 15">2.4.2.8</ecNumber>
    </recommendedName>
</protein>
<comment type="pathway">
    <text evidence="3 15">Purine metabolism; IMP biosynthesis via salvage pathway; IMP from hypoxanthine: step 1/1.</text>
</comment>
<accession>A0A7W7YN09</accession>
<dbReference type="InterPro" id="IPR050408">
    <property type="entry name" value="HGPRT"/>
</dbReference>
<evidence type="ECO:0000256" key="6">
    <source>
        <dbReference type="ARBA" id="ARBA00022490"/>
    </source>
</evidence>
<comment type="cofactor">
    <cofactor evidence="1 15">
        <name>Mg(2+)</name>
        <dbReference type="ChEBI" id="CHEBI:18420"/>
    </cofactor>
</comment>
<dbReference type="GO" id="GO:0032263">
    <property type="term" value="P:GMP salvage"/>
    <property type="evidence" value="ECO:0007669"/>
    <property type="project" value="TreeGrafter"/>
</dbReference>
<dbReference type="InterPro" id="IPR005904">
    <property type="entry name" value="Hxn_phspho_trans"/>
</dbReference>
<gene>
    <name evidence="17" type="ORF">HNQ64_003413</name>
</gene>
<evidence type="ECO:0000256" key="9">
    <source>
        <dbReference type="ARBA" id="ARBA00022723"/>
    </source>
</evidence>